<evidence type="ECO:0000259" key="1">
    <source>
        <dbReference type="PROSITE" id="PS50042"/>
    </source>
</evidence>
<dbReference type="SUPFAM" id="SSF51206">
    <property type="entry name" value="cAMP-binding domain-like"/>
    <property type="match status" value="1"/>
</dbReference>
<proteinExistence type="predicted"/>
<dbReference type="AlphaFoldDB" id="A0A8J2VJY0"/>
<protein>
    <submittedName>
        <fullName evidence="2">Cyclic nucleotide-binding protein</fullName>
    </submittedName>
</protein>
<sequence length="150" mass="16244">MALDDDIRVLERAPMLGEIGHDPLRLLAFSAERRTLRGGEVLFRKGDRADGGFVIASGTVRLGGDGEPERRAGAVSLIGEIALLCPVTRPVSAVAETSVKSLFISRSLFRRVLTEFPSIAVMLRERMLGKLEAEGDALKRLSATLDALDQ</sequence>
<dbReference type="Pfam" id="PF00027">
    <property type="entry name" value="cNMP_binding"/>
    <property type="match status" value="1"/>
</dbReference>
<dbReference type="PROSITE" id="PS50042">
    <property type="entry name" value="CNMP_BINDING_3"/>
    <property type="match status" value="1"/>
</dbReference>
<dbReference type="InterPro" id="IPR014710">
    <property type="entry name" value="RmlC-like_jellyroll"/>
</dbReference>
<keyword evidence="3" id="KW-1185">Reference proteome</keyword>
<feature type="domain" description="Cyclic nucleotide-binding" evidence="1">
    <location>
        <begin position="15"/>
        <end position="130"/>
    </location>
</feature>
<dbReference type="InterPro" id="IPR000595">
    <property type="entry name" value="cNMP-bd_dom"/>
</dbReference>
<dbReference type="InterPro" id="IPR018490">
    <property type="entry name" value="cNMP-bd_dom_sf"/>
</dbReference>
<gene>
    <name evidence="2" type="ORF">GCM10007276_02320</name>
</gene>
<reference evidence="2" key="1">
    <citation type="journal article" date="2014" name="Int. J. Syst. Evol. Microbiol.">
        <title>Complete genome sequence of Corynebacterium casei LMG S-19264T (=DSM 44701T), isolated from a smear-ripened cheese.</title>
        <authorList>
            <consortium name="US DOE Joint Genome Institute (JGI-PGF)"/>
            <person name="Walter F."/>
            <person name="Albersmeier A."/>
            <person name="Kalinowski J."/>
            <person name="Ruckert C."/>
        </authorList>
    </citation>
    <scope>NUCLEOTIDE SEQUENCE</scope>
    <source>
        <strain evidence="2">CCM 7684</strain>
    </source>
</reference>
<evidence type="ECO:0000313" key="3">
    <source>
        <dbReference type="Proteomes" id="UP000602745"/>
    </source>
</evidence>
<reference evidence="2" key="2">
    <citation type="submission" date="2020-09" db="EMBL/GenBank/DDBJ databases">
        <authorList>
            <person name="Sun Q."/>
            <person name="Sedlacek I."/>
        </authorList>
    </citation>
    <scope>NUCLEOTIDE SEQUENCE</scope>
    <source>
        <strain evidence="2">CCM 7684</strain>
    </source>
</reference>
<accession>A0A8J2VJY0</accession>
<dbReference type="SMART" id="SM00100">
    <property type="entry name" value="cNMP"/>
    <property type="match status" value="1"/>
</dbReference>
<organism evidence="2 3">
    <name type="scientific">Agaricicola taiwanensis</name>
    <dbReference type="NCBI Taxonomy" id="591372"/>
    <lineage>
        <taxon>Bacteria</taxon>
        <taxon>Pseudomonadati</taxon>
        <taxon>Pseudomonadota</taxon>
        <taxon>Alphaproteobacteria</taxon>
        <taxon>Rhodobacterales</taxon>
        <taxon>Paracoccaceae</taxon>
        <taxon>Agaricicola</taxon>
    </lineage>
</organism>
<name>A0A8J2VJY0_9RHOB</name>
<dbReference type="CDD" id="cd00038">
    <property type="entry name" value="CAP_ED"/>
    <property type="match status" value="1"/>
</dbReference>
<dbReference type="Proteomes" id="UP000602745">
    <property type="component" value="Unassembled WGS sequence"/>
</dbReference>
<evidence type="ECO:0000313" key="2">
    <source>
        <dbReference type="EMBL" id="GGE28728.1"/>
    </source>
</evidence>
<dbReference type="EMBL" id="BMCP01000001">
    <property type="protein sequence ID" value="GGE28728.1"/>
    <property type="molecule type" value="Genomic_DNA"/>
</dbReference>
<dbReference type="RefSeq" id="WP_188407848.1">
    <property type="nucleotide sequence ID" value="NZ_BMCP01000001.1"/>
</dbReference>
<comment type="caution">
    <text evidence="2">The sequence shown here is derived from an EMBL/GenBank/DDBJ whole genome shotgun (WGS) entry which is preliminary data.</text>
</comment>
<dbReference type="Gene3D" id="2.60.120.10">
    <property type="entry name" value="Jelly Rolls"/>
    <property type="match status" value="1"/>
</dbReference>